<dbReference type="PANTHER" id="PTHR24393:SF34">
    <property type="entry name" value="PR_SET DOMAIN 13"/>
    <property type="match status" value="1"/>
</dbReference>
<evidence type="ECO:0000313" key="8">
    <source>
        <dbReference type="EMBL" id="GMT15942.1"/>
    </source>
</evidence>
<feature type="domain" description="C2H2-type" evidence="7">
    <location>
        <begin position="14"/>
        <end position="42"/>
    </location>
</feature>
<dbReference type="AlphaFoldDB" id="A0AAV5VCN7"/>
<accession>A0AAV5VCN7</accession>
<gene>
    <name evidence="8" type="ORF">PFISCL1PPCAC_7239</name>
</gene>
<keyword evidence="4" id="KW-0862">Zinc</keyword>
<dbReference type="SMART" id="SM00355">
    <property type="entry name" value="ZnF_C2H2"/>
    <property type="match status" value="2"/>
</dbReference>
<dbReference type="PROSITE" id="PS50157">
    <property type="entry name" value="ZINC_FINGER_C2H2_2"/>
    <property type="match status" value="3"/>
</dbReference>
<dbReference type="PROSITE" id="PS00028">
    <property type="entry name" value="ZINC_FINGER_C2H2_1"/>
    <property type="match status" value="2"/>
</dbReference>
<dbReference type="GO" id="GO:0000978">
    <property type="term" value="F:RNA polymerase II cis-regulatory region sequence-specific DNA binding"/>
    <property type="evidence" value="ECO:0007669"/>
    <property type="project" value="TreeGrafter"/>
</dbReference>
<protein>
    <recommendedName>
        <fullName evidence="7">C2H2-type domain-containing protein</fullName>
    </recommendedName>
</protein>
<dbReference type="EMBL" id="BTSY01000002">
    <property type="protein sequence ID" value="GMT15942.1"/>
    <property type="molecule type" value="Genomic_DNA"/>
</dbReference>
<evidence type="ECO:0000256" key="6">
    <source>
        <dbReference type="PROSITE-ProRule" id="PRU00042"/>
    </source>
</evidence>
<evidence type="ECO:0000256" key="1">
    <source>
        <dbReference type="ARBA" id="ARBA00022723"/>
    </source>
</evidence>
<organism evidence="8 9">
    <name type="scientific">Pristionchus fissidentatus</name>
    <dbReference type="NCBI Taxonomy" id="1538716"/>
    <lineage>
        <taxon>Eukaryota</taxon>
        <taxon>Metazoa</taxon>
        <taxon>Ecdysozoa</taxon>
        <taxon>Nematoda</taxon>
        <taxon>Chromadorea</taxon>
        <taxon>Rhabditida</taxon>
        <taxon>Rhabditina</taxon>
        <taxon>Diplogasteromorpha</taxon>
        <taxon>Diplogasteroidea</taxon>
        <taxon>Neodiplogasteridae</taxon>
        <taxon>Pristionchus</taxon>
    </lineage>
</organism>
<feature type="domain" description="C2H2-type" evidence="7">
    <location>
        <begin position="68"/>
        <end position="95"/>
    </location>
</feature>
<evidence type="ECO:0000256" key="5">
    <source>
        <dbReference type="ARBA" id="ARBA00023242"/>
    </source>
</evidence>
<evidence type="ECO:0000256" key="4">
    <source>
        <dbReference type="ARBA" id="ARBA00022833"/>
    </source>
</evidence>
<feature type="non-terminal residue" evidence="8">
    <location>
        <position position="112"/>
    </location>
</feature>
<dbReference type="Pfam" id="PF00096">
    <property type="entry name" value="zf-C2H2"/>
    <property type="match status" value="1"/>
</dbReference>
<dbReference type="InterPro" id="IPR036236">
    <property type="entry name" value="Znf_C2H2_sf"/>
</dbReference>
<proteinExistence type="predicted"/>
<evidence type="ECO:0000256" key="3">
    <source>
        <dbReference type="ARBA" id="ARBA00022771"/>
    </source>
</evidence>
<dbReference type="InterPro" id="IPR013087">
    <property type="entry name" value="Znf_C2H2_type"/>
</dbReference>
<sequence length="112" mass="13172">FQTHMRSHTGERPYKCEKCNLSFKYRSGVEQHRKKAHSSLKAVNVILKESCVNHLQAHERTHTRDRPFKCDHCGSRFLTNSKFKEHERTHTGERPFKCEECGLTFARANTLK</sequence>
<dbReference type="SUPFAM" id="SSF57667">
    <property type="entry name" value="beta-beta-alpha zinc fingers"/>
    <property type="match status" value="2"/>
</dbReference>
<dbReference type="Gene3D" id="3.30.160.60">
    <property type="entry name" value="Classic Zinc Finger"/>
    <property type="match status" value="3"/>
</dbReference>
<reference evidence="8" key="1">
    <citation type="submission" date="2023-10" db="EMBL/GenBank/DDBJ databases">
        <title>Genome assembly of Pristionchus species.</title>
        <authorList>
            <person name="Yoshida K."/>
            <person name="Sommer R.J."/>
        </authorList>
    </citation>
    <scope>NUCLEOTIDE SEQUENCE</scope>
    <source>
        <strain evidence="8">RS5133</strain>
    </source>
</reference>
<dbReference type="FunFam" id="3.30.160.60:FF:002343">
    <property type="entry name" value="Zinc finger protein 33A"/>
    <property type="match status" value="1"/>
</dbReference>
<dbReference type="PANTHER" id="PTHR24393">
    <property type="entry name" value="ZINC FINGER PROTEIN"/>
    <property type="match status" value="1"/>
</dbReference>
<feature type="non-terminal residue" evidence="8">
    <location>
        <position position="1"/>
    </location>
</feature>
<keyword evidence="1" id="KW-0479">Metal-binding</keyword>
<feature type="domain" description="C2H2-type" evidence="7">
    <location>
        <begin position="96"/>
        <end position="112"/>
    </location>
</feature>
<dbReference type="FunFam" id="3.30.160.60:FF:000624">
    <property type="entry name" value="zinc finger protein 697"/>
    <property type="match status" value="2"/>
</dbReference>
<dbReference type="GO" id="GO:0008270">
    <property type="term" value="F:zinc ion binding"/>
    <property type="evidence" value="ECO:0007669"/>
    <property type="project" value="UniProtKB-KW"/>
</dbReference>
<evidence type="ECO:0000313" key="9">
    <source>
        <dbReference type="Proteomes" id="UP001432322"/>
    </source>
</evidence>
<keyword evidence="9" id="KW-1185">Reference proteome</keyword>
<dbReference type="GO" id="GO:0005634">
    <property type="term" value="C:nucleus"/>
    <property type="evidence" value="ECO:0007669"/>
    <property type="project" value="TreeGrafter"/>
</dbReference>
<dbReference type="Proteomes" id="UP001432322">
    <property type="component" value="Unassembled WGS sequence"/>
</dbReference>
<evidence type="ECO:0000259" key="7">
    <source>
        <dbReference type="PROSITE" id="PS50157"/>
    </source>
</evidence>
<keyword evidence="5" id="KW-0539">Nucleus</keyword>
<comment type="caution">
    <text evidence="8">The sequence shown here is derived from an EMBL/GenBank/DDBJ whole genome shotgun (WGS) entry which is preliminary data.</text>
</comment>
<evidence type="ECO:0000256" key="2">
    <source>
        <dbReference type="ARBA" id="ARBA00022737"/>
    </source>
</evidence>
<keyword evidence="2" id="KW-0677">Repeat</keyword>
<name>A0AAV5VCN7_9BILA</name>
<dbReference type="GO" id="GO:0001228">
    <property type="term" value="F:DNA-binding transcription activator activity, RNA polymerase II-specific"/>
    <property type="evidence" value="ECO:0007669"/>
    <property type="project" value="TreeGrafter"/>
</dbReference>
<keyword evidence="3 6" id="KW-0863">Zinc-finger</keyword>